<dbReference type="AlphaFoldDB" id="A0A6J6EP19"/>
<gene>
    <name evidence="1" type="ORF">UFOPK1766_00276</name>
</gene>
<accession>A0A6J6EP19</accession>
<dbReference type="EMBL" id="CAEZTW010000027">
    <property type="protein sequence ID" value="CAB4578361.1"/>
    <property type="molecule type" value="Genomic_DNA"/>
</dbReference>
<name>A0A6J6EP19_9ZZZZ</name>
<proteinExistence type="predicted"/>
<evidence type="ECO:0000313" key="1">
    <source>
        <dbReference type="EMBL" id="CAB4578361.1"/>
    </source>
</evidence>
<protein>
    <submittedName>
        <fullName evidence="1">Unannotated protein</fullName>
    </submittedName>
</protein>
<organism evidence="1">
    <name type="scientific">freshwater metagenome</name>
    <dbReference type="NCBI Taxonomy" id="449393"/>
    <lineage>
        <taxon>unclassified sequences</taxon>
        <taxon>metagenomes</taxon>
        <taxon>ecological metagenomes</taxon>
    </lineage>
</organism>
<sequence length="79" mass="7819">MNFAPIDLTSSAEAGRTSYAETTAPNLFAVAIACSPATPAPNTTTLAGVTVPAAVINSGKNFGDSSAATNEALYPAQSA</sequence>
<reference evidence="1" key="1">
    <citation type="submission" date="2020-05" db="EMBL/GenBank/DDBJ databases">
        <authorList>
            <person name="Chiriac C."/>
            <person name="Salcher M."/>
            <person name="Ghai R."/>
            <person name="Kavagutti S V."/>
        </authorList>
    </citation>
    <scope>NUCLEOTIDE SEQUENCE</scope>
</reference>